<dbReference type="GO" id="GO:0008343">
    <property type="term" value="P:adult feeding behavior"/>
    <property type="evidence" value="ECO:0007669"/>
    <property type="project" value="TreeGrafter"/>
</dbReference>
<dbReference type="SUPFAM" id="SSF57055">
    <property type="entry name" value="Agouti-related protein"/>
    <property type="match status" value="1"/>
</dbReference>
<evidence type="ECO:0000256" key="12">
    <source>
        <dbReference type="SAM" id="MobiDB-lite"/>
    </source>
</evidence>
<comment type="subunit">
    <text evidence="9">Interacts with melanocortin receptors MC3R, MC4R and MC5R.</text>
</comment>
<dbReference type="AlphaFoldDB" id="A0A553MTK7"/>
<keyword evidence="3" id="KW-0732">Signal</keyword>
<proteinExistence type="predicted"/>
<organism evidence="14 15">
    <name type="scientific">Danionella cerebrum</name>
    <dbReference type="NCBI Taxonomy" id="2873325"/>
    <lineage>
        <taxon>Eukaryota</taxon>
        <taxon>Metazoa</taxon>
        <taxon>Chordata</taxon>
        <taxon>Craniata</taxon>
        <taxon>Vertebrata</taxon>
        <taxon>Euteleostomi</taxon>
        <taxon>Actinopterygii</taxon>
        <taxon>Neopterygii</taxon>
        <taxon>Teleostei</taxon>
        <taxon>Ostariophysi</taxon>
        <taxon>Cypriniformes</taxon>
        <taxon>Danionidae</taxon>
        <taxon>Danioninae</taxon>
        <taxon>Danionella</taxon>
    </lineage>
</organism>
<evidence type="ECO:0000256" key="3">
    <source>
        <dbReference type="ARBA" id="ARBA00022729"/>
    </source>
</evidence>
<accession>A0A553MTK7</accession>
<comment type="subcellular location">
    <subcellularLocation>
        <location evidence="7">Golgi apparatus lumen</location>
    </subcellularLocation>
    <subcellularLocation>
        <location evidence="1">Secreted</location>
    </subcellularLocation>
</comment>
<dbReference type="Gene3D" id="4.10.760.10">
    <property type="entry name" value="Agouti domain"/>
    <property type="match status" value="1"/>
</dbReference>
<feature type="non-terminal residue" evidence="14">
    <location>
        <position position="1"/>
    </location>
</feature>
<dbReference type="Pfam" id="PF05039">
    <property type="entry name" value="Agouti"/>
    <property type="match status" value="1"/>
</dbReference>
<keyword evidence="15" id="KW-1185">Reference proteome</keyword>
<dbReference type="PANTHER" id="PTHR16551">
    <property type="entry name" value="AGOUTI RELATED"/>
    <property type="match status" value="1"/>
</dbReference>
<feature type="disulfide bond" evidence="11">
    <location>
        <begin position="147"/>
        <end position="161"/>
    </location>
</feature>
<dbReference type="SMART" id="SM00792">
    <property type="entry name" value="Agouti"/>
    <property type="match status" value="1"/>
</dbReference>
<protein>
    <recommendedName>
        <fullName evidence="10">Agouti-related protein</fullName>
    </recommendedName>
</protein>
<comment type="caution">
    <text evidence="14">The sequence shown here is derived from an EMBL/GenBank/DDBJ whole genome shotgun (WGS) entry which is preliminary data.</text>
</comment>
<keyword evidence="2" id="KW-0964">Secreted</keyword>
<dbReference type="GO" id="GO:0005615">
    <property type="term" value="C:extracellular space"/>
    <property type="evidence" value="ECO:0007669"/>
    <property type="project" value="TreeGrafter"/>
</dbReference>
<dbReference type="FunFam" id="4.10.760.10:FF:000003">
    <property type="entry name" value="Agouti-related peptide 2"/>
    <property type="match status" value="1"/>
</dbReference>
<dbReference type="EMBL" id="SRMA01027279">
    <property type="protein sequence ID" value="TRY56512.1"/>
    <property type="molecule type" value="Genomic_DNA"/>
</dbReference>
<evidence type="ECO:0000256" key="2">
    <source>
        <dbReference type="ARBA" id="ARBA00022525"/>
    </source>
</evidence>
<feature type="disulfide bond" evidence="11">
    <location>
        <begin position="140"/>
        <end position="155"/>
    </location>
</feature>
<evidence type="ECO:0000259" key="13">
    <source>
        <dbReference type="PROSITE" id="PS51150"/>
    </source>
</evidence>
<dbReference type="STRING" id="623744.A0A553MTK7"/>
<dbReference type="GO" id="GO:2000253">
    <property type="term" value="P:positive regulation of feeding behavior"/>
    <property type="evidence" value="ECO:0007669"/>
    <property type="project" value="TreeGrafter"/>
</dbReference>
<reference evidence="14 15" key="1">
    <citation type="journal article" date="2019" name="Sci. Data">
        <title>Hybrid genome assembly and annotation of Danionella translucida.</title>
        <authorList>
            <person name="Kadobianskyi M."/>
            <person name="Schulze L."/>
            <person name="Schuelke M."/>
            <person name="Judkewitz B."/>
        </authorList>
    </citation>
    <scope>NUCLEOTIDE SEQUENCE [LARGE SCALE GENOMIC DNA]</scope>
    <source>
        <strain evidence="14 15">Bolton</strain>
    </source>
</reference>
<keyword evidence="5" id="KW-0333">Golgi apparatus</keyword>
<dbReference type="Proteomes" id="UP000316079">
    <property type="component" value="Unassembled WGS sequence"/>
</dbReference>
<dbReference type="GO" id="GO:0005796">
    <property type="term" value="C:Golgi lumen"/>
    <property type="evidence" value="ECO:0007669"/>
    <property type="project" value="UniProtKB-SubCell"/>
</dbReference>
<dbReference type="PROSITE" id="PS60024">
    <property type="entry name" value="AGOUTI_1"/>
    <property type="match status" value="1"/>
</dbReference>
<evidence type="ECO:0000256" key="1">
    <source>
        <dbReference type="ARBA" id="ARBA00004613"/>
    </source>
</evidence>
<dbReference type="GO" id="GO:0070996">
    <property type="term" value="F:type 1 melanocortin receptor binding"/>
    <property type="evidence" value="ECO:0007669"/>
    <property type="project" value="TreeGrafter"/>
</dbReference>
<feature type="disulfide bond" evidence="11">
    <location>
        <begin position="154"/>
        <end position="172"/>
    </location>
</feature>
<feature type="disulfide bond" evidence="11">
    <location>
        <begin position="163"/>
        <end position="170"/>
    </location>
</feature>
<evidence type="ECO:0000256" key="8">
    <source>
        <dbReference type="ARBA" id="ARBA00056588"/>
    </source>
</evidence>
<dbReference type="GO" id="GO:0007218">
    <property type="term" value="P:neuropeptide signaling pathway"/>
    <property type="evidence" value="ECO:0007669"/>
    <property type="project" value="TreeGrafter"/>
</dbReference>
<dbReference type="InterPro" id="IPR007733">
    <property type="entry name" value="Agouti"/>
</dbReference>
<sequence length="184" mass="20585">KVVVPGTKETTPPRTDQDHVSLTPPPHGAVYKSRSAAEALSLGHQTLQQIDLEQKSDTMLNTGIFGCFLLNVLVMASHPNLRRSENSFSLSSDTELFPGVDQLEINSPEEKLLEDLGSYDEDLGKAVYLQRRGTRSPSRCIPQQQSCLGHHLPCCNPCDTCYCRFFKAFCYCRNMDHSCKNEYA</sequence>
<keyword evidence="6 11" id="KW-1015">Disulfide bond</keyword>
<feature type="disulfide bond" evidence="11">
    <location>
        <begin position="158"/>
        <end position="179"/>
    </location>
</feature>
<dbReference type="GO" id="GO:0005184">
    <property type="term" value="F:neuropeptide hormone activity"/>
    <property type="evidence" value="ECO:0007669"/>
    <property type="project" value="TreeGrafter"/>
</dbReference>
<dbReference type="InterPro" id="IPR036836">
    <property type="entry name" value="Agouti_dom_sf"/>
</dbReference>
<comment type="function">
    <text evidence="8">Plays a role in weight homeostasis. Involved in the control of feeding behavior through the central melanocortin system. Acts as alpha melanocyte-stimulating hormone antagonist by inhibiting cAMP production mediated by stimulation of melanocortin receptors within the hypothalamus and adrenal gland. Has very low activity with MC5R. Is an inverse agonist for MC3R and MC4R being able to suppress their constitutive activity. It promotes MC3R and MC4R endocytosis in an arrestin-dependent manner.</text>
</comment>
<evidence type="ECO:0000256" key="4">
    <source>
        <dbReference type="ARBA" id="ARBA00022854"/>
    </source>
</evidence>
<dbReference type="PROSITE" id="PS51150">
    <property type="entry name" value="AGOUTI_2"/>
    <property type="match status" value="1"/>
</dbReference>
<evidence type="ECO:0000313" key="14">
    <source>
        <dbReference type="EMBL" id="TRY56512.1"/>
    </source>
</evidence>
<evidence type="ECO:0000256" key="9">
    <source>
        <dbReference type="ARBA" id="ARBA00065157"/>
    </source>
</evidence>
<feature type="region of interest" description="Disordered" evidence="12">
    <location>
        <begin position="1"/>
        <end position="24"/>
    </location>
</feature>
<evidence type="ECO:0000256" key="7">
    <source>
        <dbReference type="ARBA" id="ARBA00023769"/>
    </source>
</evidence>
<evidence type="ECO:0000256" key="6">
    <source>
        <dbReference type="ARBA" id="ARBA00023157"/>
    </source>
</evidence>
<evidence type="ECO:0000256" key="10">
    <source>
        <dbReference type="ARBA" id="ARBA00068128"/>
    </source>
</evidence>
<name>A0A553MTK7_9TELE</name>
<feature type="domain" description="Agouti" evidence="13">
    <location>
        <begin position="140"/>
        <end position="179"/>
    </location>
</feature>
<keyword evidence="4" id="KW-0960">Knottin</keyword>
<dbReference type="OrthoDB" id="9942042at2759"/>
<evidence type="ECO:0000313" key="15">
    <source>
        <dbReference type="Proteomes" id="UP000316079"/>
    </source>
</evidence>
<gene>
    <name evidence="14" type="ORF">DNTS_015660</name>
</gene>
<dbReference type="GO" id="GO:0009755">
    <property type="term" value="P:hormone-mediated signaling pathway"/>
    <property type="evidence" value="ECO:0007669"/>
    <property type="project" value="InterPro"/>
</dbReference>
<evidence type="ECO:0000256" key="11">
    <source>
        <dbReference type="PROSITE-ProRule" id="PRU00494"/>
    </source>
</evidence>
<dbReference type="PANTHER" id="PTHR16551:SF4">
    <property type="entry name" value="AGOUTI-RELATED PROTEIN"/>
    <property type="match status" value="1"/>
</dbReference>
<dbReference type="InterPro" id="IPR027300">
    <property type="entry name" value="Agouti_dom"/>
</dbReference>
<evidence type="ECO:0000256" key="5">
    <source>
        <dbReference type="ARBA" id="ARBA00023034"/>
    </source>
</evidence>